<feature type="compositionally biased region" description="Basic and acidic residues" evidence="1">
    <location>
        <begin position="69"/>
        <end position="83"/>
    </location>
</feature>
<gene>
    <name evidence="3" type="primary">MAN1C1_2</name>
    <name evidence="3" type="ORF">EYF80_041710</name>
</gene>
<evidence type="ECO:0000256" key="1">
    <source>
        <dbReference type="SAM" id="MobiDB-lite"/>
    </source>
</evidence>
<dbReference type="AlphaFoldDB" id="A0A4Z2G4S3"/>
<feature type="transmembrane region" description="Helical" evidence="2">
    <location>
        <begin position="22"/>
        <end position="42"/>
    </location>
</feature>
<feature type="compositionally biased region" description="Basic and acidic residues" evidence="1">
    <location>
        <begin position="170"/>
        <end position="185"/>
    </location>
</feature>
<feature type="compositionally biased region" description="Polar residues" evidence="1">
    <location>
        <begin position="93"/>
        <end position="105"/>
    </location>
</feature>
<dbReference type="EMBL" id="SRLO01000711">
    <property type="protein sequence ID" value="TNN48085.1"/>
    <property type="molecule type" value="Genomic_DNA"/>
</dbReference>
<evidence type="ECO:0000313" key="4">
    <source>
        <dbReference type="Proteomes" id="UP000314294"/>
    </source>
</evidence>
<keyword evidence="2" id="KW-0812">Transmembrane</keyword>
<keyword evidence="4" id="KW-1185">Reference proteome</keyword>
<name>A0A4Z2G4S3_9TELE</name>
<reference evidence="3 4" key="1">
    <citation type="submission" date="2019-03" db="EMBL/GenBank/DDBJ databases">
        <title>First draft genome of Liparis tanakae, snailfish: a comprehensive survey of snailfish specific genes.</title>
        <authorList>
            <person name="Kim W."/>
            <person name="Song I."/>
            <person name="Jeong J.-H."/>
            <person name="Kim D."/>
            <person name="Kim S."/>
            <person name="Ryu S."/>
            <person name="Song J.Y."/>
            <person name="Lee S.K."/>
        </authorList>
    </citation>
    <scope>NUCLEOTIDE SEQUENCE [LARGE SCALE GENOMIC DNA]</scope>
    <source>
        <tissue evidence="3">Muscle</tissue>
    </source>
</reference>
<evidence type="ECO:0000256" key="2">
    <source>
        <dbReference type="SAM" id="Phobius"/>
    </source>
</evidence>
<keyword evidence="2" id="KW-1133">Transmembrane helix</keyword>
<evidence type="ECO:0000313" key="3">
    <source>
        <dbReference type="EMBL" id="TNN48085.1"/>
    </source>
</evidence>
<comment type="caution">
    <text evidence="3">The sequence shown here is derived from an EMBL/GenBank/DDBJ whole genome shotgun (WGS) entry which is preliminary data.</text>
</comment>
<proteinExistence type="predicted"/>
<dbReference type="Proteomes" id="UP000314294">
    <property type="component" value="Unassembled WGS sequence"/>
</dbReference>
<sequence length="250" mass="27067">MVFRKLPGVSASGMGLRLSQKFVFLLFLSGLVTLCFGALFFLPDSVRLKRIFLSKTETQPVTVGSGTENDAREPLKRAKEPELPRGMTPARGETSTRLKNLSRKPTVSREAAEERLAAAGKALEDFTLPRSRTESASAKATSFARGAAPSEPFSYDAFKGCLLKPPLGRDGGRPTDPETNARREKVKEVRRVMPAEGGREGEGSSSGVEVSPHGGVIVDMQQPPWLSGHMPWSSLASEPRTGLCAIYVCF</sequence>
<feature type="region of interest" description="Disordered" evidence="1">
    <location>
        <begin position="166"/>
        <end position="185"/>
    </location>
</feature>
<dbReference type="OrthoDB" id="8118055at2759"/>
<accession>A0A4Z2G4S3</accession>
<keyword evidence="2" id="KW-0472">Membrane</keyword>
<feature type="region of interest" description="Disordered" evidence="1">
    <location>
        <begin position="60"/>
        <end position="109"/>
    </location>
</feature>
<organism evidence="3 4">
    <name type="scientific">Liparis tanakae</name>
    <name type="common">Tanaka's snailfish</name>
    <dbReference type="NCBI Taxonomy" id="230148"/>
    <lineage>
        <taxon>Eukaryota</taxon>
        <taxon>Metazoa</taxon>
        <taxon>Chordata</taxon>
        <taxon>Craniata</taxon>
        <taxon>Vertebrata</taxon>
        <taxon>Euteleostomi</taxon>
        <taxon>Actinopterygii</taxon>
        <taxon>Neopterygii</taxon>
        <taxon>Teleostei</taxon>
        <taxon>Neoteleostei</taxon>
        <taxon>Acanthomorphata</taxon>
        <taxon>Eupercaria</taxon>
        <taxon>Perciformes</taxon>
        <taxon>Cottioidei</taxon>
        <taxon>Cottales</taxon>
        <taxon>Liparidae</taxon>
        <taxon>Liparis</taxon>
    </lineage>
</organism>
<protein>
    <submittedName>
        <fullName evidence="3">Mannosyl-oligosaccharide 1,2-alpha-mannosidase IC</fullName>
    </submittedName>
</protein>